<dbReference type="AlphaFoldDB" id="A0A5J5FAV2"/>
<evidence type="ECO:0000313" key="1">
    <source>
        <dbReference type="EMBL" id="KAA8913962.1"/>
    </source>
</evidence>
<accession>A0A5J5FAV2</accession>
<evidence type="ECO:0000313" key="2">
    <source>
        <dbReference type="Proteomes" id="UP000326924"/>
    </source>
</evidence>
<organism evidence="1 2">
    <name type="scientific">Sphaerosporella brunnea</name>
    <dbReference type="NCBI Taxonomy" id="1250544"/>
    <lineage>
        <taxon>Eukaryota</taxon>
        <taxon>Fungi</taxon>
        <taxon>Dikarya</taxon>
        <taxon>Ascomycota</taxon>
        <taxon>Pezizomycotina</taxon>
        <taxon>Pezizomycetes</taxon>
        <taxon>Pezizales</taxon>
        <taxon>Pyronemataceae</taxon>
        <taxon>Sphaerosporella</taxon>
    </lineage>
</organism>
<name>A0A5J5FAV2_9PEZI</name>
<sequence length="109" mass="12410">MVTRTPSSTVQTPLSNTMFPKKRFFEQQDVAHELHGVFCTKPRDVHAGFDYINFAARFAVKHPGEREPVVPQPTEVRWIQSLGRDFDPTNESVGVLELLAGLREERRCG</sequence>
<gene>
    <name evidence="1" type="ORF">FN846DRAFT_886218</name>
</gene>
<keyword evidence="2" id="KW-1185">Reference proteome</keyword>
<proteinExistence type="predicted"/>
<comment type="caution">
    <text evidence="1">The sequence shown here is derived from an EMBL/GenBank/DDBJ whole genome shotgun (WGS) entry which is preliminary data.</text>
</comment>
<dbReference type="InParanoid" id="A0A5J5FAV2"/>
<reference evidence="1 2" key="1">
    <citation type="submission" date="2019-09" db="EMBL/GenBank/DDBJ databases">
        <title>Draft genome of the ectomycorrhizal ascomycete Sphaerosporella brunnea.</title>
        <authorList>
            <consortium name="DOE Joint Genome Institute"/>
            <person name="Benucci G.M."/>
            <person name="Marozzi G."/>
            <person name="Antonielli L."/>
            <person name="Sanchez S."/>
            <person name="Marco P."/>
            <person name="Wang X."/>
            <person name="Falini L.B."/>
            <person name="Barry K."/>
            <person name="Haridas S."/>
            <person name="Lipzen A."/>
            <person name="Labutti K."/>
            <person name="Grigoriev I.V."/>
            <person name="Murat C."/>
            <person name="Martin F."/>
            <person name="Albertini E."/>
            <person name="Donnini D."/>
            <person name="Bonito G."/>
        </authorList>
    </citation>
    <scope>NUCLEOTIDE SEQUENCE [LARGE SCALE GENOMIC DNA]</scope>
    <source>
        <strain evidence="1 2">Sb_GMNB300</strain>
    </source>
</reference>
<dbReference type="EMBL" id="VXIS01000010">
    <property type="protein sequence ID" value="KAA8913962.1"/>
    <property type="molecule type" value="Genomic_DNA"/>
</dbReference>
<protein>
    <submittedName>
        <fullName evidence="1">Uncharacterized protein</fullName>
    </submittedName>
</protein>
<dbReference type="Proteomes" id="UP000326924">
    <property type="component" value="Unassembled WGS sequence"/>
</dbReference>